<protein>
    <submittedName>
        <fullName evidence="1">Uncharacterized protein</fullName>
    </submittedName>
</protein>
<organism evidence="1 2">
    <name type="scientific">Microscilla marina ATCC 23134</name>
    <dbReference type="NCBI Taxonomy" id="313606"/>
    <lineage>
        <taxon>Bacteria</taxon>
        <taxon>Pseudomonadati</taxon>
        <taxon>Bacteroidota</taxon>
        <taxon>Cytophagia</taxon>
        <taxon>Cytophagales</taxon>
        <taxon>Microscillaceae</taxon>
        <taxon>Microscilla</taxon>
    </lineage>
</organism>
<name>A1ZCU0_MICM2</name>
<dbReference type="RefSeq" id="WP_002693072.1">
    <property type="nucleotide sequence ID" value="NZ_AAWS01000001.1"/>
</dbReference>
<reference evidence="1 2" key="1">
    <citation type="submission" date="2007-01" db="EMBL/GenBank/DDBJ databases">
        <authorList>
            <person name="Haygood M."/>
            <person name="Podell S."/>
            <person name="Anderson C."/>
            <person name="Hopkinson B."/>
            <person name="Roe K."/>
            <person name="Barbeau K."/>
            <person name="Gaasterland T."/>
            <person name="Ferriera S."/>
            <person name="Johnson J."/>
            <person name="Kravitz S."/>
            <person name="Beeson K."/>
            <person name="Sutton G."/>
            <person name="Rogers Y.-H."/>
            <person name="Friedman R."/>
            <person name="Frazier M."/>
            <person name="Venter J.C."/>
        </authorList>
    </citation>
    <scope>NUCLEOTIDE SEQUENCE [LARGE SCALE GENOMIC DNA]</scope>
    <source>
        <strain evidence="1 2">ATCC 23134</strain>
    </source>
</reference>
<dbReference type="EMBL" id="AAWS01000001">
    <property type="protein sequence ID" value="EAY32092.1"/>
    <property type="molecule type" value="Genomic_DNA"/>
</dbReference>
<evidence type="ECO:0000313" key="2">
    <source>
        <dbReference type="Proteomes" id="UP000004095"/>
    </source>
</evidence>
<dbReference type="Proteomes" id="UP000004095">
    <property type="component" value="Unassembled WGS sequence"/>
</dbReference>
<sequence length="71" mass="7870">MTMIQNQPSGNSTSFVGKINELEKLLFTNPSTPSGDAQVVSFQKKKAIKKIKTVFRQLDQDIATTTRQLNG</sequence>
<accession>A1ZCU0</accession>
<proteinExistence type="predicted"/>
<gene>
    <name evidence="1" type="ORF">M23134_02121</name>
</gene>
<dbReference type="AlphaFoldDB" id="A1ZCU0"/>
<evidence type="ECO:0000313" key="1">
    <source>
        <dbReference type="EMBL" id="EAY32092.1"/>
    </source>
</evidence>
<comment type="caution">
    <text evidence="1">The sequence shown here is derived from an EMBL/GenBank/DDBJ whole genome shotgun (WGS) entry which is preliminary data.</text>
</comment>
<keyword evidence="2" id="KW-1185">Reference proteome</keyword>